<reference evidence="2 3" key="1">
    <citation type="submission" date="2022-08" db="EMBL/GenBank/DDBJ databases">
        <title>novel species in genus Aeromicrobium.</title>
        <authorList>
            <person name="Ye L."/>
        </authorList>
    </citation>
    <scope>NUCLEOTIDE SEQUENCE [LARGE SCALE GENOMIC DNA]</scope>
    <source>
        <strain evidence="3">zg-Y1379</strain>
    </source>
</reference>
<dbReference type="RefSeq" id="WP_232401397.1">
    <property type="nucleotide sequence ID" value="NZ_CP102173.1"/>
</dbReference>
<evidence type="ECO:0000256" key="1">
    <source>
        <dbReference type="SAM" id="SignalP"/>
    </source>
</evidence>
<evidence type="ECO:0000313" key="3">
    <source>
        <dbReference type="Proteomes" id="UP001316184"/>
    </source>
</evidence>
<protein>
    <submittedName>
        <fullName evidence="2">Uncharacterized protein</fullName>
    </submittedName>
</protein>
<keyword evidence="1" id="KW-0732">Signal</keyword>
<evidence type="ECO:0000313" key="2">
    <source>
        <dbReference type="EMBL" id="UUP12959.1"/>
    </source>
</evidence>
<dbReference type="EMBL" id="CP102173">
    <property type="protein sequence ID" value="UUP12959.1"/>
    <property type="molecule type" value="Genomic_DNA"/>
</dbReference>
<organism evidence="2 3">
    <name type="scientific">Aeromicrobium wangtongii</name>
    <dbReference type="NCBI Taxonomy" id="2969247"/>
    <lineage>
        <taxon>Bacteria</taxon>
        <taxon>Bacillati</taxon>
        <taxon>Actinomycetota</taxon>
        <taxon>Actinomycetes</taxon>
        <taxon>Propionibacteriales</taxon>
        <taxon>Nocardioidaceae</taxon>
        <taxon>Aeromicrobium</taxon>
    </lineage>
</organism>
<gene>
    <name evidence="2" type="ORF">NQV15_14000</name>
</gene>
<feature type="chain" id="PRO_5046172111" evidence="1">
    <location>
        <begin position="29"/>
        <end position="184"/>
    </location>
</feature>
<feature type="signal peptide" evidence="1">
    <location>
        <begin position="1"/>
        <end position="28"/>
    </location>
</feature>
<name>A0ABY5M7P4_9ACTN</name>
<accession>A0ABY5M7P4</accession>
<keyword evidence="3" id="KW-1185">Reference proteome</keyword>
<dbReference type="Proteomes" id="UP001316184">
    <property type="component" value="Chromosome"/>
</dbReference>
<sequence>MRTRSWRVLVAAVAGFALVGAGTTTAQAATHSSFENGDTRVVVAPEVYKLVAGAGIKPSAIKPATAGPAGSTLAARFPISSINVSKLQISHTGGIKLAAGKAKISLRNFKIDVNKLRVYGKVSGSKANAKSALLFTLESSDRTKYGPLKLVLTKTSAGALNATFGVDAFAKGATFGYAKVRPKG</sequence>
<proteinExistence type="predicted"/>